<reference evidence="1" key="1">
    <citation type="submission" date="2020-05" db="EMBL/GenBank/DDBJ databases">
        <title>Phylogenomic resolution of chytrid fungi.</title>
        <authorList>
            <person name="Stajich J.E."/>
            <person name="Amses K."/>
            <person name="Simmons R."/>
            <person name="Seto K."/>
            <person name="Myers J."/>
            <person name="Bonds A."/>
            <person name="Quandt C.A."/>
            <person name="Barry K."/>
            <person name="Liu P."/>
            <person name="Grigoriev I."/>
            <person name="Longcore J.E."/>
            <person name="James T.Y."/>
        </authorList>
    </citation>
    <scope>NUCLEOTIDE SEQUENCE</scope>
    <source>
        <strain evidence="1">JEL0513</strain>
    </source>
</reference>
<dbReference type="Proteomes" id="UP001211907">
    <property type="component" value="Unassembled WGS sequence"/>
</dbReference>
<gene>
    <name evidence="1" type="ORF">HK100_005116</name>
</gene>
<dbReference type="AlphaFoldDB" id="A0AAD5XDG2"/>
<comment type="caution">
    <text evidence="1">The sequence shown here is derived from an EMBL/GenBank/DDBJ whole genome shotgun (WGS) entry which is preliminary data.</text>
</comment>
<name>A0AAD5XDG2_9FUNG</name>
<sequence length="80" mass="9504">MNTEMNDNETRTALYKVSFLKNNEEESMDLILDVMNKNRNHVRKIISNLEQISVRSIKNVKFKFRKYIVGYQAGYEKEKG</sequence>
<accession>A0AAD5XDG2</accession>
<evidence type="ECO:0000313" key="2">
    <source>
        <dbReference type="Proteomes" id="UP001211907"/>
    </source>
</evidence>
<protein>
    <submittedName>
        <fullName evidence="1">Uncharacterized protein</fullName>
    </submittedName>
</protein>
<keyword evidence="2" id="KW-1185">Reference proteome</keyword>
<organism evidence="1 2">
    <name type="scientific">Physocladia obscura</name>
    <dbReference type="NCBI Taxonomy" id="109957"/>
    <lineage>
        <taxon>Eukaryota</taxon>
        <taxon>Fungi</taxon>
        <taxon>Fungi incertae sedis</taxon>
        <taxon>Chytridiomycota</taxon>
        <taxon>Chytridiomycota incertae sedis</taxon>
        <taxon>Chytridiomycetes</taxon>
        <taxon>Chytridiales</taxon>
        <taxon>Chytriomycetaceae</taxon>
        <taxon>Physocladia</taxon>
    </lineage>
</organism>
<dbReference type="EMBL" id="JADGJH010002428">
    <property type="protein sequence ID" value="KAJ3098354.1"/>
    <property type="molecule type" value="Genomic_DNA"/>
</dbReference>
<evidence type="ECO:0000313" key="1">
    <source>
        <dbReference type="EMBL" id="KAJ3098354.1"/>
    </source>
</evidence>
<proteinExistence type="predicted"/>